<dbReference type="InterPro" id="IPR000618">
    <property type="entry name" value="Insect_cuticle"/>
</dbReference>
<protein>
    <submittedName>
        <fullName evidence="5 6">Uncharacterized protein LOC108666847</fullName>
    </submittedName>
</protein>
<keyword evidence="3" id="KW-0732">Signal</keyword>
<proteinExistence type="predicted"/>
<feature type="compositionally biased region" description="Polar residues" evidence="2">
    <location>
        <begin position="504"/>
        <end position="536"/>
    </location>
</feature>
<feature type="compositionally biased region" description="Pro residues" evidence="2">
    <location>
        <begin position="664"/>
        <end position="680"/>
    </location>
</feature>
<dbReference type="Proteomes" id="UP000694843">
    <property type="component" value="Unplaced"/>
</dbReference>
<sequence length="1001" mass="111929">MSTSLLLLICILRSASSVPVFRRQAAVSELGSIRDRTSRFGGNFGEGWGLDWSGRLLPTSKNENSATQYQVSSASNARGNIRSPNFVSMASNSYPIRRQFAHNLGYNSRNPLYSSPYLLHHWKSRRTAPPVRFETSPSSSVSNGDNLSNFAYHLNRVSSHRRKSSMNRVPVQTMYGTRMENQYENNSSLKSKEETEINPSFKSESEMVEKLFNESDEMEGEDMNYPDIIVSSTFNLGPSLSNHTMAVNDNDYEDNESSNEKSDENTIVTSNEIRGKIDAHLPSSTPTNSAGERTVYQHFLLGDSKDLQKLIENDEESNVIITDAHDSMDTGKSFDNVLDSRSDKILLMPDYPMDPAVENEHNVIYLKIVPPKLRLKGSKLKEPLDTSNENVDAHEFGFVLPETAKGGTQRYRENLVQSSMKFDRIENQIAAVNRIGNAEPSEIIKLEGTEQKMSENLSPRPRLDDTNSLDDGHSSIDFEIQKLDHPATAKSKPNLKNFPDVEQRSSSPANQNKQLSSGSRSNYSPTTVHGQQSSGTYFGYNQPGGKEKPYGQKYPGWANVQPYQYSEQDPLTGSFKFGYGDQYQWRHEERRTDGVVFGGYGWLDETGQHHVTRFVSDRLGYRVLPEGGEIDFSALPVYPPIKEDDQSSAGSQDGYNNLSFITPEPLPPPPSYVSFPPSPPSAQSSVPTPDENIPQVHPPVTYPGSILPLIEAASNSESVTSNVVSGNYNIGILNSVINPGNSNGSSAIPQSILDSLIQQEKAQRKKARGENEITTPVESLVQRSQSLASFASAVNRASQQQNYRGLMNSFNSENAEEYKSSRTSDVDDRTQNAVEELKDTEPKEFNSIINDEEEIFTTYRPFTVDFGESSKNVGSVPKHGDSLRPGNADRQNRIWSSSVIRLETPVRPNMNDFGEKTEYYKKPSNEIENFSFHSAKNNNEKREDYHIHFQEHVVPEGDFGSKIRTDGTEDASKVVNETAEWESPVYKGSLKWKIPVLGLFE</sequence>
<dbReference type="GO" id="GO:0042302">
    <property type="term" value="F:structural constituent of cuticle"/>
    <property type="evidence" value="ECO:0007669"/>
    <property type="project" value="UniProtKB-UniRule"/>
</dbReference>
<evidence type="ECO:0000256" key="2">
    <source>
        <dbReference type="SAM" id="MobiDB-lite"/>
    </source>
</evidence>
<feature type="signal peptide" evidence="3">
    <location>
        <begin position="1"/>
        <end position="17"/>
    </location>
</feature>
<name>A0A8B7N5Z4_HYAAZ</name>
<evidence type="ECO:0000256" key="3">
    <source>
        <dbReference type="SAM" id="SignalP"/>
    </source>
</evidence>
<dbReference type="RefSeq" id="XP_018009270.1">
    <property type="nucleotide sequence ID" value="XM_018153781.2"/>
</dbReference>
<organism evidence="6">
    <name type="scientific">Hyalella azteca</name>
    <name type="common">Amphipod</name>
    <dbReference type="NCBI Taxonomy" id="294128"/>
    <lineage>
        <taxon>Eukaryota</taxon>
        <taxon>Metazoa</taxon>
        <taxon>Ecdysozoa</taxon>
        <taxon>Arthropoda</taxon>
        <taxon>Crustacea</taxon>
        <taxon>Multicrustacea</taxon>
        <taxon>Malacostraca</taxon>
        <taxon>Eumalacostraca</taxon>
        <taxon>Peracarida</taxon>
        <taxon>Amphipoda</taxon>
        <taxon>Senticaudata</taxon>
        <taxon>Talitrida</taxon>
        <taxon>Talitroidea</taxon>
        <taxon>Hyalellidae</taxon>
        <taxon>Hyalella</taxon>
    </lineage>
</organism>
<dbReference type="AlphaFoldDB" id="A0A8B7N5Z4"/>
<gene>
    <name evidence="5 6" type="primary">LOC108666847</name>
</gene>
<evidence type="ECO:0000256" key="1">
    <source>
        <dbReference type="PROSITE-ProRule" id="PRU00497"/>
    </source>
</evidence>
<evidence type="ECO:0000313" key="4">
    <source>
        <dbReference type="Proteomes" id="UP000694843"/>
    </source>
</evidence>
<dbReference type="PROSITE" id="PS51155">
    <property type="entry name" value="CHIT_BIND_RR_2"/>
    <property type="match status" value="1"/>
</dbReference>
<dbReference type="RefSeq" id="XP_018009271.1">
    <property type="nucleotide sequence ID" value="XM_018153782.2"/>
</dbReference>
<reference evidence="5 6" key="1">
    <citation type="submission" date="2023-09" db="UniProtKB">
        <authorList>
            <consortium name="RefSeq"/>
        </authorList>
    </citation>
    <scope>IDENTIFICATION</scope>
    <source>
        <tissue evidence="5 6">Whole organism</tissue>
    </source>
</reference>
<dbReference type="GeneID" id="108666847"/>
<feature type="region of interest" description="Disordered" evidence="2">
    <location>
        <begin position="448"/>
        <end position="546"/>
    </location>
</feature>
<feature type="compositionally biased region" description="Polar residues" evidence="2">
    <location>
        <begin position="647"/>
        <end position="660"/>
    </location>
</feature>
<keyword evidence="1" id="KW-0193">Cuticle</keyword>
<accession>A0A8B7N5Z4</accession>
<feature type="region of interest" description="Disordered" evidence="2">
    <location>
        <begin position="183"/>
        <end position="202"/>
    </location>
</feature>
<feature type="region of interest" description="Disordered" evidence="2">
    <location>
        <begin position="639"/>
        <end position="691"/>
    </location>
</feature>
<feature type="region of interest" description="Disordered" evidence="2">
    <location>
        <begin position="245"/>
        <end position="265"/>
    </location>
</feature>
<dbReference type="KEGG" id="hazt:108666847"/>
<evidence type="ECO:0000313" key="5">
    <source>
        <dbReference type="RefSeq" id="XP_018009270.1"/>
    </source>
</evidence>
<feature type="chain" id="PRO_5044664358" evidence="3">
    <location>
        <begin position="18"/>
        <end position="1001"/>
    </location>
</feature>
<dbReference type="OrthoDB" id="6370581at2759"/>
<keyword evidence="4" id="KW-1185">Reference proteome</keyword>
<evidence type="ECO:0000313" key="6">
    <source>
        <dbReference type="RefSeq" id="XP_018009271.1"/>
    </source>
</evidence>
<dbReference type="Pfam" id="PF00379">
    <property type="entry name" value="Chitin_bind_4"/>
    <property type="match status" value="1"/>
</dbReference>
<feature type="compositionally biased region" description="Basic and acidic residues" evidence="2">
    <location>
        <begin position="461"/>
        <end position="487"/>
    </location>
</feature>